<dbReference type="InterPro" id="IPR001680">
    <property type="entry name" value="WD40_rpt"/>
</dbReference>
<evidence type="ECO:0000313" key="1">
    <source>
        <dbReference type="EMBL" id="EFA79099.1"/>
    </source>
</evidence>
<dbReference type="GO" id="GO:0030686">
    <property type="term" value="C:90S preribosome"/>
    <property type="evidence" value="ECO:0007669"/>
    <property type="project" value="InterPro"/>
</dbReference>
<dbReference type="SUPFAM" id="SSF75011">
    <property type="entry name" value="3-carboxy-cis,cis-mucoante lactonizing enzyme"/>
    <property type="match status" value="1"/>
</dbReference>
<accession>D3BHC2</accession>
<dbReference type="PANTHER" id="PTHR44163">
    <property type="entry name" value="U3 SMALL NUCLEOLAR RNA-ASSOCIATED PROTEIN 4 HOMOLOG"/>
    <property type="match status" value="1"/>
</dbReference>
<gene>
    <name evidence="1" type="primary">cirh1a</name>
    <name evidence="1" type="ORF">PPL_07924</name>
</gene>
<dbReference type="InterPro" id="IPR036322">
    <property type="entry name" value="WD40_repeat_dom_sf"/>
</dbReference>
<dbReference type="GeneID" id="31363404"/>
<sequence length="648" mass="71869">MVKTHHCKLTTWKPSAITSISVHSKSPYIIAVGREDSTIEIYKRFQFDRYAISYVLGGLKFDGKVLKTIWKQFKDSNRLISVTENHIYQWDVDSMSQIQSLSSFGGDIINVALSNNGEMLAVASSSMVVHIYRFDEDDGLVEFSKSFPKLTEGTLKCLAWSTDDKQVIVGSDSDLVGYSVEKMQQSFNVHSSDITALCIIDEDNVACGHAGGHITFHELKYGSQISEIKQHIAAIRAMVLVNGKSIYASGDDPTLVRFTQDSVTHRWYLDGLVRSHTHDVLAMDTNKDSLFTGGIDTIMLATNLECFGQPRNKPTKYKSYPSASLMSVGSSESGQSFMVDAARSSINIWRLGDSDDSVKSTKNMALINGIHLPIAKEVSKMIQFDIKDKEYIRAVAMSPDATTFAYCTSRATRLYRFDPAAIKVNRIKVLEGGDIIKFTSNSKNLVIANSQSIVNYSLENDTLSTIQCEQSRDSKIIRSAINSLAISPCSTTSKGAAVYAALFDANAVASIYNLTEEKFIINLPTNFNSSTLHFHDTKLYIVGSEVIVYDVSKLKHVGSLQFPRSPKPTTAITTLNSQSLLFWNQGSKLFKIVDANKPQTIEIKTVPNQIYSAGVTQDQQVVICSLQYKDQVFPQLPPAIRLKVFGRN</sequence>
<dbReference type="EMBL" id="ADBJ01000036">
    <property type="protein sequence ID" value="EFA79099.1"/>
    <property type="molecule type" value="Genomic_DNA"/>
</dbReference>
<dbReference type="Proteomes" id="UP000001396">
    <property type="component" value="Unassembled WGS sequence"/>
</dbReference>
<dbReference type="GO" id="GO:0034455">
    <property type="term" value="C:t-UTP complex"/>
    <property type="evidence" value="ECO:0007669"/>
    <property type="project" value="TreeGrafter"/>
</dbReference>
<dbReference type="GO" id="GO:0032040">
    <property type="term" value="C:small-subunit processome"/>
    <property type="evidence" value="ECO:0007669"/>
    <property type="project" value="TreeGrafter"/>
</dbReference>
<dbReference type="GO" id="GO:0000462">
    <property type="term" value="P:maturation of SSU-rRNA from tricistronic rRNA transcript (SSU-rRNA, 5.8S rRNA, LSU-rRNA)"/>
    <property type="evidence" value="ECO:0007669"/>
    <property type="project" value="InterPro"/>
</dbReference>
<dbReference type="GO" id="GO:0003723">
    <property type="term" value="F:RNA binding"/>
    <property type="evidence" value="ECO:0007669"/>
    <property type="project" value="TreeGrafter"/>
</dbReference>
<evidence type="ECO:0000313" key="2">
    <source>
        <dbReference type="Proteomes" id="UP000001396"/>
    </source>
</evidence>
<protein>
    <submittedName>
        <fullName evidence="1">WD40 repeat-containing protein</fullName>
    </submittedName>
</protein>
<dbReference type="RefSeq" id="XP_020431221.1">
    <property type="nucleotide sequence ID" value="XM_020578757.1"/>
</dbReference>
<proteinExistence type="predicted"/>
<dbReference type="AlphaFoldDB" id="D3BHC2"/>
<keyword evidence="2" id="KW-1185">Reference proteome</keyword>
<name>D3BHC2_HETP5</name>
<dbReference type="PANTHER" id="PTHR44163:SF1">
    <property type="entry name" value="U3 SMALL NUCLEOLAR RNA-ASSOCIATED PROTEIN 4 HOMOLOG"/>
    <property type="match status" value="1"/>
</dbReference>
<dbReference type="FunCoup" id="D3BHC2">
    <property type="interactions" value="68"/>
</dbReference>
<comment type="caution">
    <text evidence="1">The sequence shown here is derived from an EMBL/GenBank/DDBJ whole genome shotgun (WGS) entry which is preliminary data.</text>
</comment>
<dbReference type="SMART" id="SM00320">
    <property type="entry name" value="WD40"/>
    <property type="match status" value="5"/>
</dbReference>
<dbReference type="OMA" id="NSEIEIW"/>
<dbReference type="SUPFAM" id="SSF50978">
    <property type="entry name" value="WD40 repeat-like"/>
    <property type="match status" value="1"/>
</dbReference>
<dbReference type="InterPro" id="IPR046351">
    <property type="entry name" value="UTP4"/>
</dbReference>
<reference evidence="1 2" key="1">
    <citation type="journal article" date="2011" name="Genome Res.">
        <title>Phylogeny-wide analysis of social amoeba genomes highlights ancient origins for complex intercellular communication.</title>
        <authorList>
            <person name="Heidel A.J."/>
            <person name="Lawal H.M."/>
            <person name="Felder M."/>
            <person name="Schilde C."/>
            <person name="Helps N.R."/>
            <person name="Tunggal B."/>
            <person name="Rivero F."/>
            <person name="John U."/>
            <person name="Schleicher M."/>
            <person name="Eichinger L."/>
            <person name="Platzer M."/>
            <person name="Noegel A.A."/>
            <person name="Schaap P."/>
            <person name="Gloeckner G."/>
        </authorList>
    </citation>
    <scope>NUCLEOTIDE SEQUENCE [LARGE SCALE GENOMIC DNA]</scope>
    <source>
        <strain evidence="2">ATCC 26659 / Pp 5 / PN500</strain>
    </source>
</reference>
<dbReference type="InParanoid" id="D3BHC2"/>
<dbReference type="STRING" id="670386.D3BHC2"/>
<dbReference type="InterPro" id="IPR015943">
    <property type="entry name" value="WD40/YVTN_repeat-like_dom_sf"/>
</dbReference>
<organism evidence="1 2">
    <name type="scientific">Heterostelium pallidum (strain ATCC 26659 / Pp 5 / PN500)</name>
    <name type="common">Cellular slime mold</name>
    <name type="synonym">Polysphondylium pallidum</name>
    <dbReference type="NCBI Taxonomy" id="670386"/>
    <lineage>
        <taxon>Eukaryota</taxon>
        <taxon>Amoebozoa</taxon>
        <taxon>Evosea</taxon>
        <taxon>Eumycetozoa</taxon>
        <taxon>Dictyostelia</taxon>
        <taxon>Acytosteliales</taxon>
        <taxon>Acytosteliaceae</taxon>
        <taxon>Heterostelium</taxon>
    </lineage>
</organism>
<dbReference type="Gene3D" id="2.130.10.10">
    <property type="entry name" value="YVTN repeat-like/Quinoprotein amine dehydrogenase"/>
    <property type="match status" value="3"/>
</dbReference>